<organism evidence="1 2">
    <name type="scientific">Ichthyophthirius multifiliis</name>
    <name type="common">White spot disease agent</name>
    <name type="synonym">Ich</name>
    <dbReference type="NCBI Taxonomy" id="5932"/>
    <lineage>
        <taxon>Eukaryota</taxon>
        <taxon>Sar</taxon>
        <taxon>Alveolata</taxon>
        <taxon>Ciliophora</taxon>
        <taxon>Intramacronucleata</taxon>
        <taxon>Oligohymenophorea</taxon>
        <taxon>Hymenostomatida</taxon>
        <taxon>Ophryoglenina</taxon>
        <taxon>Ichthyophthirius</taxon>
    </lineage>
</organism>
<proteinExistence type="predicted"/>
<dbReference type="Proteomes" id="UP000008983">
    <property type="component" value="Unassembled WGS sequence"/>
</dbReference>
<dbReference type="AlphaFoldDB" id="G0R2Y0"/>
<dbReference type="EMBL" id="GL984282">
    <property type="protein sequence ID" value="EGR28191.1"/>
    <property type="molecule type" value="Genomic_DNA"/>
</dbReference>
<evidence type="ECO:0000313" key="2">
    <source>
        <dbReference type="Proteomes" id="UP000008983"/>
    </source>
</evidence>
<name>G0R2Y0_ICHMU</name>
<dbReference type="InParanoid" id="G0R2Y0"/>
<dbReference type="GeneID" id="14904287"/>
<keyword evidence="2" id="KW-1185">Reference proteome</keyword>
<dbReference type="RefSeq" id="XP_004027536.1">
    <property type="nucleotide sequence ID" value="XM_004027487.1"/>
</dbReference>
<accession>G0R2Y0</accession>
<gene>
    <name evidence="1" type="ORF">IMG5_181200</name>
</gene>
<evidence type="ECO:0000313" key="1">
    <source>
        <dbReference type="EMBL" id="EGR28191.1"/>
    </source>
</evidence>
<reference evidence="1 2" key="1">
    <citation type="submission" date="2011-07" db="EMBL/GenBank/DDBJ databases">
        <authorList>
            <person name="Coyne R."/>
            <person name="Brami D."/>
            <person name="Johnson J."/>
            <person name="Hostetler J."/>
            <person name="Hannick L."/>
            <person name="Clark T."/>
            <person name="Cassidy-Hanley D."/>
            <person name="Inman J."/>
        </authorList>
    </citation>
    <scope>NUCLEOTIDE SEQUENCE [LARGE SCALE GENOMIC DNA]</scope>
    <source>
        <strain evidence="1 2">G5</strain>
    </source>
</reference>
<protein>
    <submittedName>
        <fullName evidence="1">Uncharacterized protein</fullName>
    </submittedName>
</protein>
<sequence length="57" mass="7137">MQNFIFIQKHNLKICILKIQYIKKANISKVYMKQQLFNFQILFYLNFLEKQKFFRSN</sequence>